<organism evidence="9 10">
    <name type="scientific">Chrysophaeum taylorii</name>
    <dbReference type="NCBI Taxonomy" id="2483200"/>
    <lineage>
        <taxon>Eukaryota</taxon>
        <taxon>Sar</taxon>
        <taxon>Stramenopiles</taxon>
        <taxon>Ochrophyta</taxon>
        <taxon>Pelagophyceae</taxon>
        <taxon>Pelagomonadales</taxon>
        <taxon>Pelagomonadaceae</taxon>
        <taxon>Chrysophaeum</taxon>
    </lineage>
</organism>
<gene>
    <name evidence="9" type="ORF">CTAYLR_010402</name>
</gene>
<evidence type="ECO:0000256" key="6">
    <source>
        <dbReference type="ARBA" id="ARBA00022640"/>
    </source>
</evidence>
<dbReference type="GO" id="GO:0009507">
    <property type="term" value="C:chloroplast"/>
    <property type="evidence" value="ECO:0007669"/>
    <property type="project" value="UniProtKB-SubCell"/>
</dbReference>
<evidence type="ECO:0000313" key="10">
    <source>
        <dbReference type="Proteomes" id="UP001230188"/>
    </source>
</evidence>
<keyword evidence="8" id="KW-0732">Signal</keyword>
<evidence type="ECO:0000256" key="2">
    <source>
        <dbReference type="ARBA" id="ARBA00004229"/>
    </source>
</evidence>
<comment type="function">
    <text evidence="1">The light-harvesting complex (LHC) functions as a light receptor, it captures and delivers excitation energy to photosystems with which it is closely associated. Energy is transferred from the carotenoid and chlorophyll C (or B) to chlorophyll A and the photosynthetic reaction centers where it is used to synthesize ATP and reducing power.</text>
</comment>
<keyword evidence="6" id="KW-0934">Plastid</keyword>
<keyword evidence="4" id="KW-0150">Chloroplast</keyword>
<dbReference type="PANTHER" id="PTHR21649">
    <property type="entry name" value="CHLOROPHYLL A/B BINDING PROTEIN"/>
    <property type="match status" value="1"/>
</dbReference>
<reference evidence="9" key="1">
    <citation type="submission" date="2023-01" db="EMBL/GenBank/DDBJ databases">
        <title>Metagenome sequencing of chrysophaentin producing Chrysophaeum taylorii.</title>
        <authorList>
            <person name="Davison J."/>
            <person name="Bewley C."/>
        </authorList>
    </citation>
    <scope>NUCLEOTIDE SEQUENCE</scope>
    <source>
        <strain evidence="9">NIES-1699</strain>
    </source>
</reference>
<dbReference type="InterPro" id="IPR001344">
    <property type="entry name" value="Chloro_AB-bd_pln"/>
</dbReference>
<name>A0AAD7XRU1_9STRA</name>
<evidence type="ECO:0000256" key="5">
    <source>
        <dbReference type="ARBA" id="ARBA00022531"/>
    </source>
</evidence>
<feature type="binding site" evidence="7">
    <location>
        <position position="73"/>
    </location>
    <ligand>
        <name>chlorophyll a</name>
        <dbReference type="ChEBI" id="CHEBI:58416"/>
        <label>1</label>
    </ligand>
</feature>
<protein>
    <recommendedName>
        <fullName evidence="11">Chlorophyll a-b binding protein, chloroplastic</fullName>
    </recommendedName>
</protein>
<feature type="binding site" evidence="7">
    <location>
        <position position="49"/>
    </location>
    <ligand>
        <name>chlorophyll a</name>
        <dbReference type="ChEBI" id="CHEBI:58416"/>
        <label>1</label>
    </ligand>
</feature>
<evidence type="ECO:0008006" key="11">
    <source>
        <dbReference type="Google" id="ProtNLM"/>
    </source>
</evidence>
<comment type="similarity">
    <text evidence="3">Belongs to the fucoxanthin chlorophyll protein family.</text>
</comment>
<dbReference type="SUPFAM" id="SSF103511">
    <property type="entry name" value="Chlorophyll a-b binding protein"/>
    <property type="match status" value="1"/>
</dbReference>
<feature type="binding site" description="axial binding residue" evidence="7">
    <location>
        <position position="75"/>
    </location>
    <ligand>
        <name>chlorophyll b</name>
        <dbReference type="ChEBI" id="CHEBI:61721"/>
        <label>1</label>
    </ligand>
    <ligandPart>
        <name>Mg</name>
        <dbReference type="ChEBI" id="CHEBI:25107"/>
    </ligandPart>
</feature>
<feature type="binding site" evidence="7">
    <location>
        <position position="188"/>
    </location>
    <ligand>
        <name>chlorophyll a</name>
        <dbReference type="ChEBI" id="CHEBI:58416"/>
        <label>1</label>
    </ligand>
</feature>
<feature type="binding site" evidence="7">
    <location>
        <position position="182"/>
    </location>
    <ligand>
        <name>chlorophyll a</name>
        <dbReference type="ChEBI" id="CHEBI:58416"/>
        <label>1</label>
    </ligand>
</feature>
<dbReference type="InterPro" id="IPR022796">
    <property type="entry name" value="Chloroa_b-bind"/>
</dbReference>
<dbReference type="Proteomes" id="UP001230188">
    <property type="component" value="Unassembled WGS sequence"/>
</dbReference>
<proteinExistence type="inferred from homology"/>
<keyword evidence="7" id="KW-0148">Chlorophyll</keyword>
<dbReference type="EMBL" id="JAQMWT010000180">
    <property type="protein sequence ID" value="KAJ8608211.1"/>
    <property type="molecule type" value="Genomic_DNA"/>
</dbReference>
<feature type="binding site" evidence="7">
    <location>
        <position position="183"/>
    </location>
    <ligand>
        <name>chlorophyll a</name>
        <dbReference type="ChEBI" id="CHEBI:58416"/>
        <label>1</label>
    </ligand>
</feature>
<comment type="caution">
    <text evidence="9">The sequence shown here is derived from an EMBL/GenBank/DDBJ whole genome shotgun (WGS) entry which is preliminary data.</text>
</comment>
<evidence type="ECO:0000256" key="8">
    <source>
        <dbReference type="SAM" id="SignalP"/>
    </source>
</evidence>
<dbReference type="GO" id="GO:0016020">
    <property type="term" value="C:membrane"/>
    <property type="evidence" value="ECO:0007669"/>
    <property type="project" value="InterPro"/>
</dbReference>
<dbReference type="AlphaFoldDB" id="A0AAD7XRU1"/>
<feature type="signal peptide" evidence="8">
    <location>
        <begin position="1"/>
        <end position="16"/>
    </location>
</feature>
<feature type="binding site" evidence="7">
    <location>
        <position position="186"/>
    </location>
    <ligand>
        <name>chlorophyll a</name>
        <dbReference type="ChEBI" id="CHEBI:58416"/>
        <label>1</label>
    </ligand>
</feature>
<evidence type="ECO:0000256" key="7">
    <source>
        <dbReference type="PIRSR" id="PIRSR601344-1"/>
    </source>
</evidence>
<dbReference type="GO" id="GO:0016168">
    <property type="term" value="F:chlorophyll binding"/>
    <property type="evidence" value="ECO:0007669"/>
    <property type="project" value="UniProtKB-KW"/>
</dbReference>
<keyword evidence="10" id="KW-1185">Reference proteome</keyword>
<accession>A0AAD7XRU1</accession>
<dbReference type="Pfam" id="PF00504">
    <property type="entry name" value="Chloroa_b-bind"/>
    <property type="match status" value="1"/>
</dbReference>
<dbReference type="Gene3D" id="1.10.3460.10">
    <property type="entry name" value="Chlorophyll a/b binding protein domain"/>
    <property type="match status" value="1"/>
</dbReference>
<evidence type="ECO:0000256" key="1">
    <source>
        <dbReference type="ARBA" id="ARBA00004022"/>
    </source>
</evidence>
<feature type="binding site" evidence="7">
    <location>
        <position position="70"/>
    </location>
    <ligand>
        <name>chlorophyll a</name>
        <dbReference type="ChEBI" id="CHEBI:58416"/>
        <label>1</label>
    </ligand>
</feature>
<keyword evidence="7" id="KW-0157">Chromophore</keyword>
<feature type="binding site" description="axial binding residue" evidence="7">
    <location>
        <position position="148"/>
    </location>
    <ligand>
        <name>chlorophyll b</name>
        <dbReference type="ChEBI" id="CHEBI:61721"/>
        <label>1</label>
    </ligand>
    <ligandPart>
        <name>Mg</name>
        <dbReference type="ChEBI" id="CHEBI:25107"/>
    </ligandPart>
</feature>
<sequence length="214" mass="22904">MSRVVHLLSFVSAASAFMAAVPAATPRQVALKESLLEGLEGATPPMGLWDPLGLAEIGSEKTIAWYRQAEIKHGRVAMFATVGWIVNELGIHFPGNIATGVPFASLGKGVDAWIAVPDAGKAQMIAFVGLLELGIETEKPHYMMGGKLGYCPGPARYGKLFDPNDFVYKSNDEAALAKLRNKELNNGRLAMIAVMGFFAASYIDGSVPLLPPTW</sequence>
<dbReference type="GO" id="GO:0009765">
    <property type="term" value="P:photosynthesis, light harvesting"/>
    <property type="evidence" value="ECO:0007669"/>
    <property type="project" value="InterPro"/>
</dbReference>
<evidence type="ECO:0000256" key="3">
    <source>
        <dbReference type="ARBA" id="ARBA00005933"/>
    </source>
</evidence>
<keyword evidence="5" id="KW-0602">Photosynthesis</keyword>
<evidence type="ECO:0000313" key="9">
    <source>
        <dbReference type="EMBL" id="KAJ8608211.1"/>
    </source>
</evidence>
<comment type="subcellular location">
    <subcellularLocation>
        <location evidence="2">Plastid</location>
        <location evidence="2">Chloroplast</location>
    </subcellularLocation>
</comment>
<feature type="chain" id="PRO_5041948342" description="Chlorophyll a-b binding protein, chloroplastic" evidence="8">
    <location>
        <begin position="17"/>
        <end position="214"/>
    </location>
</feature>
<evidence type="ECO:0000256" key="4">
    <source>
        <dbReference type="ARBA" id="ARBA00022528"/>
    </source>
</evidence>